<sequence>MKKAQETYMYSLFSVTDDFIITNLYHILSIYFYFDILPLKSHNNPVYMSSWFLYALSD</sequence>
<dbReference type="EMBL" id="AUPC02000105">
    <property type="protein sequence ID" value="POG71712.1"/>
    <property type="molecule type" value="Genomic_DNA"/>
</dbReference>
<evidence type="ECO:0000313" key="3">
    <source>
        <dbReference type="Proteomes" id="UP000018888"/>
    </source>
</evidence>
<gene>
    <name evidence="2" type="ORF">GLOIN_2v1603506</name>
</gene>
<dbReference type="AlphaFoldDB" id="A0A2P4Q296"/>
<evidence type="ECO:0000313" key="2">
    <source>
        <dbReference type="EMBL" id="POG71712.1"/>
    </source>
</evidence>
<protein>
    <submittedName>
        <fullName evidence="2">Uncharacterized protein</fullName>
    </submittedName>
</protein>
<keyword evidence="1" id="KW-0812">Transmembrane</keyword>
<organism evidence="2 3">
    <name type="scientific">Rhizophagus irregularis (strain DAOM 181602 / DAOM 197198 / MUCL 43194)</name>
    <name type="common">Arbuscular mycorrhizal fungus</name>
    <name type="synonym">Glomus intraradices</name>
    <dbReference type="NCBI Taxonomy" id="747089"/>
    <lineage>
        <taxon>Eukaryota</taxon>
        <taxon>Fungi</taxon>
        <taxon>Fungi incertae sedis</taxon>
        <taxon>Mucoromycota</taxon>
        <taxon>Glomeromycotina</taxon>
        <taxon>Glomeromycetes</taxon>
        <taxon>Glomerales</taxon>
        <taxon>Glomeraceae</taxon>
        <taxon>Rhizophagus</taxon>
    </lineage>
</organism>
<proteinExistence type="predicted"/>
<feature type="transmembrane region" description="Helical" evidence="1">
    <location>
        <begin position="12"/>
        <end position="34"/>
    </location>
</feature>
<dbReference type="Proteomes" id="UP000018888">
    <property type="component" value="Unassembled WGS sequence"/>
</dbReference>
<accession>A0A2P4Q296</accession>
<keyword evidence="1" id="KW-0472">Membrane</keyword>
<keyword evidence="3" id="KW-1185">Reference proteome</keyword>
<reference evidence="2 3" key="1">
    <citation type="journal article" date="2013" name="Proc. Natl. Acad. Sci. U.S.A.">
        <title>Genome of an arbuscular mycorrhizal fungus provides insight into the oldest plant symbiosis.</title>
        <authorList>
            <person name="Tisserant E."/>
            <person name="Malbreil M."/>
            <person name="Kuo A."/>
            <person name="Kohler A."/>
            <person name="Symeonidi A."/>
            <person name="Balestrini R."/>
            <person name="Charron P."/>
            <person name="Duensing N."/>
            <person name="Frei Dit Frey N."/>
            <person name="Gianinazzi-Pearson V."/>
            <person name="Gilbert L.B."/>
            <person name="Handa Y."/>
            <person name="Herr J.R."/>
            <person name="Hijri M."/>
            <person name="Koul R."/>
            <person name="Kawaguchi M."/>
            <person name="Krajinski F."/>
            <person name="Lammers P.J."/>
            <person name="Masclaux F.G."/>
            <person name="Murat C."/>
            <person name="Morin E."/>
            <person name="Ndikumana S."/>
            <person name="Pagni M."/>
            <person name="Petitpierre D."/>
            <person name="Requena N."/>
            <person name="Rosikiewicz P."/>
            <person name="Riley R."/>
            <person name="Saito K."/>
            <person name="San Clemente H."/>
            <person name="Shapiro H."/>
            <person name="van Tuinen D."/>
            <person name="Becard G."/>
            <person name="Bonfante P."/>
            <person name="Paszkowski U."/>
            <person name="Shachar-Hill Y.Y."/>
            <person name="Tuskan G.A."/>
            <person name="Young P.W."/>
            <person name="Sanders I.R."/>
            <person name="Henrissat B."/>
            <person name="Rensing S.A."/>
            <person name="Grigoriev I.V."/>
            <person name="Corradi N."/>
            <person name="Roux C."/>
            <person name="Martin F."/>
        </authorList>
    </citation>
    <scope>NUCLEOTIDE SEQUENCE [LARGE SCALE GENOMIC DNA]</scope>
    <source>
        <strain evidence="2 3">DAOM 197198</strain>
    </source>
</reference>
<evidence type="ECO:0000256" key="1">
    <source>
        <dbReference type="SAM" id="Phobius"/>
    </source>
</evidence>
<name>A0A2P4Q296_RHIID</name>
<reference evidence="2 3" key="2">
    <citation type="journal article" date="2018" name="New Phytol.">
        <title>High intraspecific genome diversity in the model arbuscular mycorrhizal symbiont Rhizophagus irregularis.</title>
        <authorList>
            <person name="Chen E.C.H."/>
            <person name="Morin E."/>
            <person name="Beaudet D."/>
            <person name="Noel J."/>
            <person name="Yildirir G."/>
            <person name="Ndikumana S."/>
            <person name="Charron P."/>
            <person name="St-Onge C."/>
            <person name="Giorgi J."/>
            <person name="Kruger M."/>
            <person name="Marton T."/>
            <person name="Ropars J."/>
            <person name="Grigoriev I.V."/>
            <person name="Hainaut M."/>
            <person name="Henrissat B."/>
            <person name="Roux C."/>
            <person name="Martin F."/>
            <person name="Corradi N."/>
        </authorList>
    </citation>
    <scope>NUCLEOTIDE SEQUENCE [LARGE SCALE GENOMIC DNA]</scope>
    <source>
        <strain evidence="2 3">DAOM 197198</strain>
    </source>
</reference>
<keyword evidence="1" id="KW-1133">Transmembrane helix</keyword>
<comment type="caution">
    <text evidence="2">The sequence shown here is derived from an EMBL/GenBank/DDBJ whole genome shotgun (WGS) entry which is preliminary data.</text>
</comment>